<evidence type="ECO:0008006" key="3">
    <source>
        <dbReference type="Google" id="ProtNLM"/>
    </source>
</evidence>
<organism evidence="1 2">
    <name type="scientific">Lactiplantibacillus mudanjiangensis</name>
    <dbReference type="NCBI Taxonomy" id="1296538"/>
    <lineage>
        <taxon>Bacteria</taxon>
        <taxon>Bacillati</taxon>
        <taxon>Bacillota</taxon>
        <taxon>Bacilli</taxon>
        <taxon>Lactobacillales</taxon>
        <taxon>Lactobacillaceae</taxon>
        <taxon>Lactiplantibacillus</taxon>
    </lineage>
</organism>
<dbReference type="Proteomes" id="UP000289996">
    <property type="component" value="Unassembled WGS sequence"/>
</dbReference>
<dbReference type="RefSeq" id="WP_130844142.1">
    <property type="nucleotide sequence ID" value="NZ_BJDY01000003.1"/>
</dbReference>
<sequence>MDDLTTGVPVAIHLETEAVQEGEAANYALDVDGQLVQMGDTFYLRYQEVSDDHPEPVPVTIKLVSNGDVVLTRSAENRLQLHFSNGKRVQARYRTPMGVLPVDTVTPLLQVRLRERPFSGEIKINYDLYAGEQLIGNYKLRLQFTA</sequence>
<name>A0A660E7F7_9LACO</name>
<gene>
    <name evidence="1" type="ORF">MUDAN_MDHGFNIF_00740</name>
</gene>
<dbReference type="InterPro" id="IPR012674">
    <property type="entry name" value="Calycin"/>
</dbReference>
<dbReference type="InterPro" id="IPR015231">
    <property type="entry name" value="DUF1934"/>
</dbReference>
<dbReference type="Gene3D" id="2.40.128.20">
    <property type="match status" value="1"/>
</dbReference>
<dbReference type="AlphaFoldDB" id="A0A660E7F7"/>
<protein>
    <recommendedName>
        <fullName evidence="3">DUF1934 domain-containing protein</fullName>
    </recommendedName>
</protein>
<reference evidence="1 2" key="1">
    <citation type="submission" date="2018-11" db="EMBL/GenBank/DDBJ databases">
        <authorList>
            <person name="Wuyts S."/>
        </authorList>
    </citation>
    <scope>NUCLEOTIDE SEQUENCE [LARGE SCALE GENOMIC DNA]</scope>
    <source>
        <strain evidence="1">Lactobacillus mudanjiangensis AMBF249</strain>
    </source>
</reference>
<evidence type="ECO:0000313" key="1">
    <source>
        <dbReference type="EMBL" id="VDG29057.1"/>
    </source>
</evidence>
<evidence type="ECO:0000313" key="2">
    <source>
        <dbReference type="Proteomes" id="UP000289996"/>
    </source>
</evidence>
<keyword evidence="2" id="KW-1185">Reference proteome</keyword>
<dbReference type="SUPFAM" id="SSF50814">
    <property type="entry name" value="Lipocalins"/>
    <property type="match status" value="1"/>
</dbReference>
<dbReference type="OrthoDB" id="2151645at2"/>
<proteinExistence type="predicted"/>
<dbReference type="Pfam" id="PF09148">
    <property type="entry name" value="DUF1934"/>
    <property type="match status" value="1"/>
</dbReference>
<accession>A0A660E7F7</accession>
<dbReference type="EMBL" id="UYIG01000130">
    <property type="protein sequence ID" value="VDG29057.1"/>
    <property type="molecule type" value="Genomic_DNA"/>
</dbReference>